<gene>
    <name evidence="4" type="ordered locus">RPD_1523</name>
</gene>
<dbReference type="SUPFAM" id="SSF56176">
    <property type="entry name" value="FAD-binding/transporter-associated domain-like"/>
    <property type="match status" value="1"/>
</dbReference>
<dbReference type="NCBIfam" id="TIGR03195">
    <property type="entry name" value="4hydrxCoA_B"/>
    <property type="match status" value="1"/>
</dbReference>
<dbReference type="InterPro" id="IPR051312">
    <property type="entry name" value="Diverse_Substr_Oxidored"/>
</dbReference>
<dbReference type="InterPro" id="IPR036683">
    <property type="entry name" value="CO_DH_flav_C_dom_sf"/>
</dbReference>
<name>Q13AX9_RHOPS</name>
<dbReference type="EC" id="1.3.7.9" evidence="4"/>
<dbReference type="AlphaFoldDB" id="Q13AX9"/>
<proteinExistence type="predicted"/>
<dbReference type="InterPro" id="IPR036318">
    <property type="entry name" value="FAD-bd_PCMH-like_sf"/>
</dbReference>
<evidence type="ECO:0000256" key="2">
    <source>
        <dbReference type="ARBA" id="ARBA00022827"/>
    </source>
</evidence>
<evidence type="ECO:0000313" key="5">
    <source>
        <dbReference type="Proteomes" id="UP000001818"/>
    </source>
</evidence>
<organism evidence="4 5">
    <name type="scientific">Rhodopseudomonas palustris (strain BisB5)</name>
    <dbReference type="NCBI Taxonomy" id="316057"/>
    <lineage>
        <taxon>Bacteria</taxon>
        <taxon>Pseudomonadati</taxon>
        <taxon>Pseudomonadota</taxon>
        <taxon>Alphaproteobacteria</taxon>
        <taxon>Hyphomicrobiales</taxon>
        <taxon>Nitrobacteraceae</taxon>
        <taxon>Rhodopseudomonas</taxon>
    </lineage>
</organism>
<dbReference type="SMART" id="SM01092">
    <property type="entry name" value="CO_deh_flav_C"/>
    <property type="match status" value="1"/>
</dbReference>
<dbReference type="PANTHER" id="PTHR42659:SF9">
    <property type="entry name" value="XANTHINE DEHYDROGENASE FAD-BINDING SUBUNIT XDHB-RELATED"/>
    <property type="match status" value="1"/>
</dbReference>
<dbReference type="EMBL" id="CP000283">
    <property type="protein sequence ID" value="ABE38760.1"/>
    <property type="molecule type" value="Genomic_DNA"/>
</dbReference>
<dbReference type="BioCyc" id="RPAL316057:RPD_RS07705-MONOMER"/>
<dbReference type="InterPro" id="IPR016166">
    <property type="entry name" value="FAD-bd_PCMH"/>
</dbReference>
<dbReference type="KEGG" id="rpd:RPD_1523"/>
<dbReference type="InterPro" id="IPR016167">
    <property type="entry name" value="FAD-bd_PCMH_sub1"/>
</dbReference>
<dbReference type="Proteomes" id="UP000001818">
    <property type="component" value="Chromosome"/>
</dbReference>
<evidence type="ECO:0000313" key="4">
    <source>
        <dbReference type="EMBL" id="ABE38760.1"/>
    </source>
</evidence>
<dbReference type="SUPFAM" id="SSF55447">
    <property type="entry name" value="CO dehydrogenase flavoprotein C-terminal domain-like"/>
    <property type="match status" value="1"/>
</dbReference>
<evidence type="ECO:0000259" key="3">
    <source>
        <dbReference type="PROSITE" id="PS51387"/>
    </source>
</evidence>
<dbReference type="Gene3D" id="3.30.465.10">
    <property type="match status" value="2"/>
</dbReference>
<dbReference type="Gene3D" id="3.30.43.10">
    <property type="entry name" value="Uridine Diphospho-n-acetylenolpyruvylglucosamine Reductase, domain 2"/>
    <property type="match status" value="1"/>
</dbReference>
<dbReference type="eggNOG" id="COG1319">
    <property type="taxonomic scope" value="Bacteria"/>
</dbReference>
<dbReference type="HOGENOM" id="CLU_058050_1_0_5"/>
<reference evidence="4 5" key="1">
    <citation type="submission" date="2006-03" db="EMBL/GenBank/DDBJ databases">
        <title>Complete sequence of Rhodopseudomonas palustris BisB5.</title>
        <authorList>
            <consortium name="US DOE Joint Genome Institute"/>
            <person name="Copeland A."/>
            <person name="Lucas S."/>
            <person name="Lapidus A."/>
            <person name="Barry K."/>
            <person name="Detter J.C."/>
            <person name="Glavina del Rio T."/>
            <person name="Hammon N."/>
            <person name="Israni S."/>
            <person name="Dalin E."/>
            <person name="Tice H."/>
            <person name="Pitluck S."/>
            <person name="Chain P."/>
            <person name="Malfatti S."/>
            <person name="Shin M."/>
            <person name="Vergez L."/>
            <person name="Schmutz J."/>
            <person name="Larimer F."/>
            <person name="Land M."/>
            <person name="Hauser L."/>
            <person name="Pelletier D.A."/>
            <person name="Kyrpides N."/>
            <person name="Lykidis A."/>
            <person name="Oda Y."/>
            <person name="Harwood C.S."/>
            <person name="Richardson P."/>
        </authorList>
    </citation>
    <scope>NUCLEOTIDE SEQUENCE [LARGE SCALE GENOMIC DNA]</scope>
    <source>
        <strain evidence="4 5">BisB5</strain>
    </source>
</reference>
<dbReference type="Pfam" id="PF00941">
    <property type="entry name" value="FAD_binding_5"/>
    <property type="match status" value="1"/>
</dbReference>
<dbReference type="PANTHER" id="PTHR42659">
    <property type="entry name" value="XANTHINE DEHYDROGENASE SUBUNIT C-RELATED"/>
    <property type="match status" value="1"/>
</dbReference>
<dbReference type="PROSITE" id="PS51387">
    <property type="entry name" value="FAD_PCMH"/>
    <property type="match status" value="1"/>
</dbReference>
<dbReference type="InterPro" id="IPR017608">
    <property type="entry name" value="4hydrxbenzoyl-CoA_Rdtase_bsu"/>
</dbReference>
<dbReference type="STRING" id="316057.RPD_1523"/>
<dbReference type="GO" id="GO:0016491">
    <property type="term" value="F:oxidoreductase activity"/>
    <property type="evidence" value="ECO:0007669"/>
    <property type="project" value="UniProtKB-KW"/>
</dbReference>
<accession>Q13AX9</accession>
<keyword evidence="4" id="KW-0560">Oxidoreductase</keyword>
<dbReference type="Gene3D" id="3.30.390.50">
    <property type="entry name" value="CO dehydrogenase flavoprotein, C-terminal domain"/>
    <property type="match status" value="1"/>
</dbReference>
<dbReference type="InterPro" id="IPR002346">
    <property type="entry name" value="Mopterin_DH_FAD-bd"/>
</dbReference>
<dbReference type="InterPro" id="IPR005107">
    <property type="entry name" value="CO_DH_flav_C"/>
</dbReference>
<dbReference type="GO" id="GO:0071949">
    <property type="term" value="F:FAD binding"/>
    <property type="evidence" value="ECO:0007669"/>
    <property type="project" value="InterPro"/>
</dbReference>
<dbReference type="Pfam" id="PF03450">
    <property type="entry name" value="CO_deh_flav_C"/>
    <property type="match status" value="1"/>
</dbReference>
<dbReference type="InterPro" id="IPR016169">
    <property type="entry name" value="FAD-bd_PCMH_sub2"/>
</dbReference>
<keyword evidence="2" id="KW-0274">FAD</keyword>
<evidence type="ECO:0000256" key="1">
    <source>
        <dbReference type="ARBA" id="ARBA00022630"/>
    </source>
</evidence>
<keyword evidence="1" id="KW-0285">Flavoprotein</keyword>
<sequence>MTDALHSLRLLQPASVDEAVAALAQHPDARLVAGGTDLLVNIRRGVRQPDLLIDAANIAELKQVSGDGDALIIGAGVTIAALADDALIASRYHALAQAAASIAGPGHRRLGTVGGNLCLDTRCIYYNQSEWWRRANAYCLKNRGETCHVAPKGNRCHAAFSGDLAPALLVLGAEIDIAGPGGSRRLPLAELYVEDGKAHLALKPGELVVKVRLPAGPAASAYQKLRVRGAVDYPLAGVSVALARSGADIAQLRIALTGTNSRPFLLAGTDALAQRPLDEAMLKQIDQLVQQQVQPMRTTLMSSNYRRLAAAAIARRLTGELFDSLAAA</sequence>
<feature type="domain" description="FAD-binding PCMH-type" evidence="3">
    <location>
        <begin position="3"/>
        <end position="218"/>
    </location>
</feature>
<protein>
    <submittedName>
        <fullName evidence="4">4-hydroxybenzoyl-CoA reductase beta subunit</fullName>
        <ecNumber evidence="4">1.3.7.9</ecNumber>
    </submittedName>
</protein>